<dbReference type="AlphaFoldDB" id="A0A975RUE1"/>
<dbReference type="SMART" id="SM00471">
    <property type="entry name" value="HDc"/>
    <property type="match status" value="1"/>
</dbReference>
<name>A0A975RUE1_9BRAD</name>
<dbReference type="SUPFAM" id="SSF109604">
    <property type="entry name" value="HD-domain/PDEase-like"/>
    <property type="match status" value="1"/>
</dbReference>
<dbReference type="Gene3D" id="1.10.3210.10">
    <property type="entry name" value="Hypothetical protein af1432"/>
    <property type="match status" value="1"/>
</dbReference>
<protein>
    <submittedName>
        <fullName evidence="2">HD family hydrolase</fullName>
    </submittedName>
</protein>
<dbReference type="GO" id="GO:0016787">
    <property type="term" value="F:hydrolase activity"/>
    <property type="evidence" value="ECO:0007669"/>
    <property type="project" value="UniProtKB-KW"/>
</dbReference>
<evidence type="ECO:0000259" key="1">
    <source>
        <dbReference type="SMART" id="SM00471"/>
    </source>
</evidence>
<feature type="domain" description="HD/PDEase" evidence="1">
    <location>
        <begin position="58"/>
        <end position="160"/>
    </location>
</feature>
<dbReference type="KEGG" id="bsei:KMZ68_07915"/>
<evidence type="ECO:0000313" key="3">
    <source>
        <dbReference type="Proteomes" id="UP000680805"/>
    </source>
</evidence>
<proteinExistence type="predicted"/>
<dbReference type="EMBL" id="CP076135">
    <property type="protein sequence ID" value="QWG19741.1"/>
    <property type="molecule type" value="Genomic_DNA"/>
</dbReference>
<gene>
    <name evidence="2" type="ORF">KMZ68_07915</name>
</gene>
<dbReference type="Pfam" id="PF12917">
    <property type="entry name" value="YfbR-like"/>
    <property type="match status" value="1"/>
</dbReference>
<accession>A0A975RUE1</accession>
<dbReference type="Proteomes" id="UP000680805">
    <property type="component" value="Chromosome"/>
</dbReference>
<reference evidence="2" key="1">
    <citation type="submission" date="2021-06" db="EMBL/GenBank/DDBJ databases">
        <title>Bradyrhizobium sp. S2-11-2 Genome sequencing.</title>
        <authorList>
            <person name="Jin L."/>
        </authorList>
    </citation>
    <scope>NUCLEOTIDE SEQUENCE</scope>
    <source>
        <strain evidence="2">S2-11-2</strain>
    </source>
</reference>
<evidence type="ECO:0000313" key="2">
    <source>
        <dbReference type="EMBL" id="QWG19741.1"/>
    </source>
</evidence>
<keyword evidence="2" id="KW-0378">Hydrolase</keyword>
<sequence>MTAKKNPASAVPARVWQRMLSGRRLDLLDPSPLDIEIADIAHGLARVARWNGQTSGAHIFSVAQHTLLVEAVMRERTPRADVRLRLAALLHDAPEYVIGDMISPFKAVLGGDYKAVEKRLLAAIHIRFGLPPVLPDEITQAIKAADRGAAYLEATELAGFAQAEAKRLFGRDPGLPPSTAQDYLTPWTAARAEKRFLERFKTLHA</sequence>
<dbReference type="RefSeq" id="WP_215615245.1">
    <property type="nucleotide sequence ID" value="NZ_CP076135.1"/>
</dbReference>
<organism evidence="2 3">
    <name type="scientific">Bradyrhizobium sediminis</name>
    <dbReference type="NCBI Taxonomy" id="2840469"/>
    <lineage>
        <taxon>Bacteria</taxon>
        <taxon>Pseudomonadati</taxon>
        <taxon>Pseudomonadota</taxon>
        <taxon>Alphaproteobacteria</taxon>
        <taxon>Hyphomicrobiales</taxon>
        <taxon>Nitrobacteraceae</taxon>
        <taxon>Bradyrhizobium</taxon>
    </lineage>
</organism>
<dbReference type="InterPro" id="IPR003607">
    <property type="entry name" value="HD/PDEase_dom"/>
</dbReference>